<keyword evidence="4" id="KW-1133">Transmembrane helix</keyword>
<sequence>MTILSRKFGVVVFRLALDEPPVLFPEGGLRGWLAVLSAFSVQFVTFGYITSFGVYETYYLQTMLRDCSLSEIAWIGSIQMWAQLSAMVVSGPLADRYGLQVAQVVIWPSAVSLVLAIAGTSFCREYYQFLLCQGFLQGASSGMLLAPVMAVLGHFFHKKRALFMSLASMGSPLGGIVYPIILTKMLSNSSLGFAWTQRVIALMVAVIVGVAFLGSNPSFKHRGGPFILFSAFKNPAYAFQIVGLFLMWLGVLTPYFYLAEYALRHNMLGTLSTYIFAFLNGGSLVGRLFSGALTLHLGPFNVMILAATLNAILLFCWLRAISEQRLAVFAVLYGATSGTINGLMVSTMGHTAPHPSQIGTYIGMGSSIIAIAGLTGAPITGALISAYGRYTEGIVFSGCVTVLGGCFFTVARIFFGKGETFV</sequence>
<dbReference type="InterPro" id="IPR036259">
    <property type="entry name" value="MFS_trans_sf"/>
</dbReference>
<feature type="transmembrane region" description="Helical" evidence="4">
    <location>
        <begin position="394"/>
        <end position="415"/>
    </location>
</feature>
<keyword evidence="3" id="KW-0325">Glycoprotein</keyword>
<feature type="transmembrane region" description="Helical" evidence="4">
    <location>
        <begin position="302"/>
        <end position="320"/>
    </location>
</feature>
<dbReference type="PANTHER" id="PTHR11360:SF281">
    <property type="entry name" value="ASPYRIDONES EFFLUX PROTEIN APDF-RELATED"/>
    <property type="match status" value="1"/>
</dbReference>
<evidence type="ECO:0000256" key="3">
    <source>
        <dbReference type="ARBA" id="ARBA00023180"/>
    </source>
</evidence>
<feature type="transmembrane region" description="Helical" evidence="4">
    <location>
        <begin position="361"/>
        <end position="387"/>
    </location>
</feature>
<dbReference type="OrthoDB" id="6499973at2759"/>
<evidence type="ECO:0000259" key="5">
    <source>
        <dbReference type="PROSITE" id="PS50850"/>
    </source>
</evidence>
<feature type="domain" description="Major facilitator superfamily (MFS) profile" evidence="5">
    <location>
        <begin position="1"/>
        <end position="422"/>
    </location>
</feature>
<feature type="transmembrane region" description="Helical" evidence="4">
    <location>
        <begin position="195"/>
        <end position="215"/>
    </location>
</feature>
<dbReference type="Pfam" id="PF07690">
    <property type="entry name" value="MFS_1"/>
    <property type="match status" value="1"/>
</dbReference>
<accession>A0A9P9DSR8</accession>
<evidence type="ECO:0000256" key="1">
    <source>
        <dbReference type="ARBA" id="ARBA00004141"/>
    </source>
</evidence>
<organism evidence="6 7">
    <name type="scientific">Dactylonectria macrodidyma</name>
    <dbReference type="NCBI Taxonomy" id="307937"/>
    <lineage>
        <taxon>Eukaryota</taxon>
        <taxon>Fungi</taxon>
        <taxon>Dikarya</taxon>
        <taxon>Ascomycota</taxon>
        <taxon>Pezizomycotina</taxon>
        <taxon>Sordariomycetes</taxon>
        <taxon>Hypocreomycetidae</taxon>
        <taxon>Hypocreales</taxon>
        <taxon>Nectriaceae</taxon>
        <taxon>Dactylonectria</taxon>
    </lineage>
</organism>
<keyword evidence="4" id="KW-0472">Membrane</keyword>
<gene>
    <name evidence="6" type="ORF">EDB81DRAFT_847145</name>
</gene>
<evidence type="ECO:0000313" key="7">
    <source>
        <dbReference type="Proteomes" id="UP000738349"/>
    </source>
</evidence>
<dbReference type="Proteomes" id="UP000738349">
    <property type="component" value="Unassembled WGS sequence"/>
</dbReference>
<dbReference type="PROSITE" id="PS50850">
    <property type="entry name" value="MFS"/>
    <property type="match status" value="1"/>
</dbReference>
<feature type="transmembrane region" description="Helical" evidence="4">
    <location>
        <begin position="135"/>
        <end position="156"/>
    </location>
</feature>
<feature type="transmembrane region" description="Helical" evidence="4">
    <location>
        <begin position="32"/>
        <end position="60"/>
    </location>
</feature>
<feature type="transmembrane region" description="Helical" evidence="4">
    <location>
        <begin position="235"/>
        <end position="259"/>
    </location>
</feature>
<dbReference type="SUPFAM" id="SSF103473">
    <property type="entry name" value="MFS general substrate transporter"/>
    <property type="match status" value="1"/>
</dbReference>
<protein>
    <submittedName>
        <fullName evidence="6">Major facilitator superfamily domain-containing protein</fullName>
    </submittedName>
</protein>
<keyword evidence="4" id="KW-0812">Transmembrane</keyword>
<comment type="subcellular location">
    <subcellularLocation>
        <location evidence="1">Membrane</location>
        <topology evidence="1">Multi-pass membrane protein</topology>
    </subcellularLocation>
</comment>
<dbReference type="GO" id="GO:0016020">
    <property type="term" value="C:membrane"/>
    <property type="evidence" value="ECO:0007669"/>
    <property type="project" value="UniProtKB-SubCell"/>
</dbReference>
<evidence type="ECO:0000256" key="2">
    <source>
        <dbReference type="ARBA" id="ARBA00006727"/>
    </source>
</evidence>
<dbReference type="GO" id="GO:0022857">
    <property type="term" value="F:transmembrane transporter activity"/>
    <property type="evidence" value="ECO:0007669"/>
    <property type="project" value="InterPro"/>
</dbReference>
<evidence type="ECO:0000256" key="4">
    <source>
        <dbReference type="SAM" id="Phobius"/>
    </source>
</evidence>
<comment type="similarity">
    <text evidence="2">Belongs to the major facilitator superfamily. Monocarboxylate porter (TC 2.A.1.13) family.</text>
</comment>
<name>A0A9P9DSR8_9HYPO</name>
<dbReference type="InterPro" id="IPR020846">
    <property type="entry name" value="MFS_dom"/>
</dbReference>
<dbReference type="InterPro" id="IPR050327">
    <property type="entry name" value="Proton-linked_MCT"/>
</dbReference>
<feature type="transmembrane region" description="Helical" evidence="4">
    <location>
        <begin position="72"/>
        <end position="93"/>
    </location>
</feature>
<dbReference type="PANTHER" id="PTHR11360">
    <property type="entry name" value="MONOCARBOXYLATE TRANSPORTER"/>
    <property type="match status" value="1"/>
</dbReference>
<comment type="caution">
    <text evidence="6">The sequence shown here is derived from an EMBL/GenBank/DDBJ whole genome shotgun (WGS) entry which is preliminary data.</text>
</comment>
<feature type="transmembrane region" description="Helical" evidence="4">
    <location>
        <begin position="271"/>
        <end position="290"/>
    </location>
</feature>
<feature type="transmembrane region" description="Helical" evidence="4">
    <location>
        <begin position="327"/>
        <end position="349"/>
    </location>
</feature>
<dbReference type="Gene3D" id="1.20.1250.20">
    <property type="entry name" value="MFS general substrate transporter like domains"/>
    <property type="match status" value="1"/>
</dbReference>
<dbReference type="InterPro" id="IPR011701">
    <property type="entry name" value="MFS"/>
</dbReference>
<evidence type="ECO:0000313" key="6">
    <source>
        <dbReference type="EMBL" id="KAH7124349.1"/>
    </source>
</evidence>
<feature type="transmembrane region" description="Helical" evidence="4">
    <location>
        <begin position="105"/>
        <end position="123"/>
    </location>
</feature>
<dbReference type="EMBL" id="JAGMUV010000022">
    <property type="protein sequence ID" value="KAH7124349.1"/>
    <property type="molecule type" value="Genomic_DNA"/>
</dbReference>
<keyword evidence="7" id="KW-1185">Reference proteome</keyword>
<dbReference type="AlphaFoldDB" id="A0A9P9DSR8"/>
<reference evidence="6" key="1">
    <citation type="journal article" date="2021" name="Nat. Commun.">
        <title>Genetic determinants of endophytism in the Arabidopsis root mycobiome.</title>
        <authorList>
            <person name="Mesny F."/>
            <person name="Miyauchi S."/>
            <person name="Thiergart T."/>
            <person name="Pickel B."/>
            <person name="Atanasova L."/>
            <person name="Karlsson M."/>
            <person name="Huettel B."/>
            <person name="Barry K.W."/>
            <person name="Haridas S."/>
            <person name="Chen C."/>
            <person name="Bauer D."/>
            <person name="Andreopoulos W."/>
            <person name="Pangilinan J."/>
            <person name="LaButti K."/>
            <person name="Riley R."/>
            <person name="Lipzen A."/>
            <person name="Clum A."/>
            <person name="Drula E."/>
            <person name="Henrissat B."/>
            <person name="Kohler A."/>
            <person name="Grigoriev I.V."/>
            <person name="Martin F.M."/>
            <person name="Hacquard S."/>
        </authorList>
    </citation>
    <scope>NUCLEOTIDE SEQUENCE</scope>
    <source>
        <strain evidence="6">MPI-CAGE-AT-0147</strain>
    </source>
</reference>
<proteinExistence type="inferred from homology"/>
<feature type="transmembrane region" description="Helical" evidence="4">
    <location>
        <begin position="162"/>
        <end position="183"/>
    </location>
</feature>